<dbReference type="AlphaFoldDB" id="A0A345ZUR9"/>
<evidence type="ECO:0000259" key="1">
    <source>
        <dbReference type="PROSITE" id="PS51819"/>
    </source>
</evidence>
<keyword evidence="3" id="KW-1185">Reference proteome</keyword>
<dbReference type="PANTHER" id="PTHR36110:SF2">
    <property type="entry name" value="RING-CLEAVING DIOXYGENASE MHQE-RELATED"/>
    <property type="match status" value="1"/>
</dbReference>
<feature type="domain" description="VOC" evidence="1">
    <location>
        <begin position="150"/>
        <end position="270"/>
    </location>
</feature>
<organism evidence="2 3">
    <name type="scientific">Pseudolabrys taiwanensis</name>
    <dbReference type="NCBI Taxonomy" id="331696"/>
    <lineage>
        <taxon>Bacteria</taxon>
        <taxon>Pseudomonadati</taxon>
        <taxon>Pseudomonadota</taxon>
        <taxon>Alphaproteobacteria</taxon>
        <taxon>Hyphomicrobiales</taxon>
        <taxon>Xanthobacteraceae</taxon>
        <taxon>Pseudolabrys</taxon>
    </lineage>
</organism>
<accession>A0A345ZUR9</accession>
<name>A0A345ZUR9_9HYPH</name>
<evidence type="ECO:0000313" key="3">
    <source>
        <dbReference type="Proteomes" id="UP000254889"/>
    </source>
</evidence>
<sequence>MSGLHHVTAIAGKALRNFDFYTRTLGLRFVKRTVNFDDPGTYHFYYGDEAGKPGTILTFFPWEQAAKGRAGVGETQQTSFRVPARSLGYWTHRFIEKGVEHQALERRFGESVLTFTDPDGMSLALVGIPDAENEPAWSNGDIPAEHAIRGFHGVTLLLDDAAKTGAVLTNVFGFKQEGRDGSVIRFRAPDVREGGIVDIYEARGFLRGRQGRGSVHHIAFRAADDAQQMEMARKLVTEHDLHPTEQKDRNYFRSIYFREPGGVLFEIATDIPGFAVDEPVEALGQALKLPPFLEGHRAEIEKLLPELEQKDVV</sequence>
<dbReference type="InterPro" id="IPR029068">
    <property type="entry name" value="Glyas_Bleomycin-R_OHBP_Dase"/>
</dbReference>
<protein>
    <submittedName>
        <fullName evidence="2">Ring-cleaving dioxygenase</fullName>
    </submittedName>
</protein>
<dbReference type="PANTHER" id="PTHR36110">
    <property type="entry name" value="RING-CLEAVING DIOXYGENASE MHQE-RELATED"/>
    <property type="match status" value="1"/>
</dbReference>
<evidence type="ECO:0000313" key="2">
    <source>
        <dbReference type="EMBL" id="AXK80666.1"/>
    </source>
</evidence>
<dbReference type="CDD" id="cd08347">
    <property type="entry name" value="PcpA_C_like"/>
    <property type="match status" value="1"/>
</dbReference>
<feature type="domain" description="VOC" evidence="1">
    <location>
        <begin position="3"/>
        <end position="128"/>
    </location>
</feature>
<dbReference type="PROSITE" id="PS51819">
    <property type="entry name" value="VOC"/>
    <property type="match status" value="2"/>
</dbReference>
<dbReference type="OrthoDB" id="9785698at2"/>
<dbReference type="Proteomes" id="UP000254889">
    <property type="component" value="Chromosome"/>
</dbReference>
<keyword evidence="2" id="KW-0223">Dioxygenase</keyword>
<dbReference type="RefSeq" id="WP_115690540.1">
    <property type="nucleotide sequence ID" value="NZ_CP031417.1"/>
</dbReference>
<reference evidence="2 3" key="1">
    <citation type="submission" date="2018-07" db="EMBL/GenBank/DDBJ databases">
        <authorList>
            <person name="Quirk P.G."/>
            <person name="Krulwich T.A."/>
        </authorList>
    </citation>
    <scope>NUCLEOTIDE SEQUENCE [LARGE SCALE GENOMIC DNA]</scope>
    <source>
        <strain evidence="2 3">CC-BB4</strain>
    </source>
</reference>
<keyword evidence="2" id="KW-0560">Oxidoreductase</keyword>
<proteinExistence type="predicted"/>
<dbReference type="KEGG" id="ptaw:DW352_09175"/>
<dbReference type="InterPro" id="IPR037523">
    <property type="entry name" value="VOC_core"/>
</dbReference>
<dbReference type="EMBL" id="CP031417">
    <property type="protein sequence ID" value="AXK80666.1"/>
    <property type="molecule type" value="Genomic_DNA"/>
</dbReference>
<dbReference type="InterPro" id="IPR004360">
    <property type="entry name" value="Glyas_Fos-R_dOase_dom"/>
</dbReference>
<dbReference type="Pfam" id="PF00903">
    <property type="entry name" value="Glyoxalase"/>
    <property type="match status" value="1"/>
</dbReference>
<dbReference type="SUPFAM" id="SSF54593">
    <property type="entry name" value="Glyoxalase/Bleomycin resistance protein/Dihydroxybiphenyl dioxygenase"/>
    <property type="match status" value="1"/>
</dbReference>
<dbReference type="InterPro" id="IPR052537">
    <property type="entry name" value="Extradiol_RC_dioxygenase"/>
</dbReference>
<dbReference type="GO" id="GO:0051213">
    <property type="term" value="F:dioxygenase activity"/>
    <property type="evidence" value="ECO:0007669"/>
    <property type="project" value="UniProtKB-KW"/>
</dbReference>
<dbReference type="Gene3D" id="3.10.180.10">
    <property type="entry name" value="2,3-Dihydroxybiphenyl 1,2-Dioxygenase, domain 1"/>
    <property type="match status" value="2"/>
</dbReference>
<gene>
    <name evidence="2" type="ORF">DW352_09175</name>
</gene>